<gene>
    <name evidence="1" type="ORF">A2U01_0019052</name>
</gene>
<name>A0A392NFD0_9FABA</name>
<dbReference type="Proteomes" id="UP000265520">
    <property type="component" value="Unassembled WGS sequence"/>
</dbReference>
<protein>
    <submittedName>
        <fullName evidence="1">Uncharacterized protein</fullName>
    </submittedName>
</protein>
<sequence>SCTFIDAHGSTFEVDVEDLGKSKADLLAPFSAKLIDGINQSEARRRALVLLCVVYMNANAKVTY</sequence>
<keyword evidence="2" id="KW-1185">Reference proteome</keyword>
<comment type="caution">
    <text evidence="1">The sequence shown here is derived from an EMBL/GenBank/DDBJ whole genome shotgun (WGS) entry which is preliminary data.</text>
</comment>
<dbReference type="PANTHER" id="PTHR37375">
    <property type="entry name" value="EXPRESSED PROTEIN"/>
    <property type="match status" value="1"/>
</dbReference>
<evidence type="ECO:0000313" key="2">
    <source>
        <dbReference type="Proteomes" id="UP000265520"/>
    </source>
</evidence>
<proteinExistence type="predicted"/>
<evidence type="ECO:0000313" key="1">
    <source>
        <dbReference type="EMBL" id="MCH98053.1"/>
    </source>
</evidence>
<organism evidence="1 2">
    <name type="scientific">Trifolium medium</name>
    <dbReference type="NCBI Taxonomy" id="97028"/>
    <lineage>
        <taxon>Eukaryota</taxon>
        <taxon>Viridiplantae</taxon>
        <taxon>Streptophyta</taxon>
        <taxon>Embryophyta</taxon>
        <taxon>Tracheophyta</taxon>
        <taxon>Spermatophyta</taxon>
        <taxon>Magnoliopsida</taxon>
        <taxon>eudicotyledons</taxon>
        <taxon>Gunneridae</taxon>
        <taxon>Pentapetalae</taxon>
        <taxon>rosids</taxon>
        <taxon>fabids</taxon>
        <taxon>Fabales</taxon>
        <taxon>Fabaceae</taxon>
        <taxon>Papilionoideae</taxon>
        <taxon>50 kb inversion clade</taxon>
        <taxon>NPAAA clade</taxon>
        <taxon>Hologalegina</taxon>
        <taxon>IRL clade</taxon>
        <taxon>Trifolieae</taxon>
        <taxon>Trifolium</taxon>
    </lineage>
</organism>
<dbReference type="EMBL" id="LXQA010036589">
    <property type="protein sequence ID" value="MCH98053.1"/>
    <property type="molecule type" value="Genomic_DNA"/>
</dbReference>
<reference evidence="1 2" key="1">
    <citation type="journal article" date="2018" name="Front. Plant Sci.">
        <title>Red Clover (Trifolium pratense) and Zigzag Clover (T. medium) - A Picture of Genomic Similarities and Differences.</title>
        <authorList>
            <person name="Dluhosova J."/>
            <person name="Istvanek J."/>
            <person name="Nedelnik J."/>
            <person name="Repkova J."/>
        </authorList>
    </citation>
    <scope>NUCLEOTIDE SEQUENCE [LARGE SCALE GENOMIC DNA]</scope>
    <source>
        <strain evidence="2">cv. 10/8</strain>
        <tissue evidence="1">Leaf</tissue>
    </source>
</reference>
<feature type="non-terminal residue" evidence="1">
    <location>
        <position position="1"/>
    </location>
</feature>
<dbReference type="AlphaFoldDB" id="A0A392NFD0"/>
<dbReference type="PANTHER" id="PTHR37375:SF1">
    <property type="entry name" value="DUF2470 DOMAIN-CONTAINING PROTEIN"/>
    <property type="match status" value="1"/>
</dbReference>
<accession>A0A392NFD0</accession>